<dbReference type="Proteomes" id="UP001497480">
    <property type="component" value="Unassembled WGS sequence"/>
</dbReference>
<proteinExistence type="predicted"/>
<accession>A0AAV1X4L9</accession>
<dbReference type="EMBL" id="CAXHTB010000012">
    <property type="protein sequence ID" value="CAL0316588.1"/>
    <property type="molecule type" value="Genomic_DNA"/>
</dbReference>
<evidence type="ECO:0000313" key="2">
    <source>
        <dbReference type="EMBL" id="CAL0316588.1"/>
    </source>
</evidence>
<organism evidence="2 3">
    <name type="scientific">Lupinus luteus</name>
    <name type="common">European yellow lupine</name>
    <dbReference type="NCBI Taxonomy" id="3873"/>
    <lineage>
        <taxon>Eukaryota</taxon>
        <taxon>Viridiplantae</taxon>
        <taxon>Streptophyta</taxon>
        <taxon>Embryophyta</taxon>
        <taxon>Tracheophyta</taxon>
        <taxon>Spermatophyta</taxon>
        <taxon>Magnoliopsida</taxon>
        <taxon>eudicotyledons</taxon>
        <taxon>Gunneridae</taxon>
        <taxon>Pentapetalae</taxon>
        <taxon>rosids</taxon>
        <taxon>fabids</taxon>
        <taxon>Fabales</taxon>
        <taxon>Fabaceae</taxon>
        <taxon>Papilionoideae</taxon>
        <taxon>50 kb inversion clade</taxon>
        <taxon>genistoids sensu lato</taxon>
        <taxon>core genistoids</taxon>
        <taxon>Genisteae</taxon>
        <taxon>Lupinus</taxon>
    </lineage>
</organism>
<gene>
    <name evidence="2" type="ORF">LLUT_LOCUS17648</name>
</gene>
<evidence type="ECO:0000256" key="1">
    <source>
        <dbReference type="SAM" id="MobiDB-lite"/>
    </source>
</evidence>
<dbReference type="AlphaFoldDB" id="A0AAV1X4L9"/>
<feature type="region of interest" description="Disordered" evidence="1">
    <location>
        <begin position="332"/>
        <end position="354"/>
    </location>
</feature>
<keyword evidence="3" id="KW-1185">Reference proteome</keyword>
<name>A0AAV1X4L9_LUPLU</name>
<reference evidence="2 3" key="1">
    <citation type="submission" date="2024-03" db="EMBL/GenBank/DDBJ databases">
        <authorList>
            <person name="Martinez-Hernandez J."/>
        </authorList>
    </citation>
    <scope>NUCLEOTIDE SEQUENCE [LARGE SCALE GENOMIC DNA]</scope>
</reference>
<protein>
    <submittedName>
        <fullName evidence="2">Uncharacterized protein</fullName>
    </submittedName>
</protein>
<evidence type="ECO:0000313" key="3">
    <source>
        <dbReference type="Proteomes" id="UP001497480"/>
    </source>
</evidence>
<comment type="caution">
    <text evidence="2">The sequence shown here is derived from an EMBL/GenBank/DDBJ whole genome shotgun (WGS) entry which is preliminary data.</text>
</comment>
<sequence length="414" mass="45970">MAGYGYTYLSISTYNTVREETRGPVVKPFVPFVPNTNSNSEGQVTKKTIVPVTTKPYVDDYPARGDGYGSPSKVDEFLTKVQNEASHPKRFTHVFSADRRQFPQPTSVNNGYGDRGGNKEGHKLVGYDGHSGYGDYGSNKEGLKPVAVTFRNDNYDGYKYPNDYGAYDSKEGYKSNGSPVRNGNYDGYNGANNGYGGYINKEGHIPYGSTTKNDNYDGFHGGNGYDDYGNYGKKEGYKPFGSPILSANYDRHHPAENYGATGPNKIVTGKPKISTVWTVSPRKGTQLSEPTNDIDKAVQMLKEAANLSGHNNKGEHNYDDYQLRHDEPTSKFGNIGTPHSRYSVPIEQSSPNKDYRDAAGWSENFNHLSQPHTPLTHVPDYRDNIDGRGYAERYGNASIIDSREAEKRYGGRRI</sequence>